<proteinExistence type="predicted"/>
<dbReference type="EMBL" id="VHSH01000021">
    <property type="protein sequence ID" value="TQV69722.1"/>
    <property type="molecule type" value="Genomic_DNA"/>
</dbReference>
<evidence type="ECO:0000259" key="1">
    <source>
        <dbReference type="Pfam" id="PF13391"/>
    </source>
</evidence>
<dbReference type="RefSeq" id="WP_142899913.1">
    <property type="nucleotide sequence ID" value="NZ_ML660072.1"/>
</dbReference>
<dbReference type="Pfam" id="PF13391">
    <property type="entry name" value="HNH_2"/>
    <property type="match status" value="1"/>
</dbReference>
<protein>
    <submittedName>
        <fullName evidence="2">Restriction endonuclease</fullName>
    </submittedName>
</protein>
<dbReference type="AlphaFoldDB" id="A0A545SXM4"/>
<dbReference type="OrthoDB" id="7181882at2"/>
<keyword evidence="2" id="KW-0255">Endonuclease</keyword>
<organism evidence="2 3">
    <name type="scientific">Denitrobaculum tricleocarpae</name>
    <dbReference type="NCBI Taxonomy" id="2591009"/>
    <lineage>
        <taxon>Bacteria</taxon>
        <taxon>Pseudomonadati</taxon>
        <taxon>Pseudomonadota</taxon>
        <taxon>Alphaproteobacteria</taxon>
        <taxon>Rhodospirillales</taxon>
        <taxon>Rhodospirillaceae</taxon>
        <taxon>Denitrobaculum</taxon>
    </lineage>
</organism>
<keyword evidence="2" id="KW-0378">Hydrolase</keyword>
<accession>A0A545SXM4</accession>
<gene>
    <name evidence="2" type="ORF">FKG95_28705</name>
</gene>
<comment type="caution">
    <text evidence="2">The sequence shown here is derived from an EMBL/GenBank/DDBJ whole genome shotgun (WGS) entry which is preliminary data.</text>
</comment>
<keyword evidence="3" id="KW-1185">Reference proteome</keyword>
<evidence type="ECO:0000313" key="2">
    <source>
        <dbReference type="EMBL" id="TQV69722.1"/>
    </source>
</evidence>
<sequence>MAFGVFIHRTDSIYDDVPSERYQFPKNYLSRAQDCEGDWIVYLEPKKVKNTKGYFAVAKVQEIIPDPRHADMYLAIIAPGTYLDFGDPVPFRDAGDVVEQGLLNDQGKISGRAQAAVRPLSPADFARILERGLGRDDDILPRIDSAGTAEGFREEQSPFQHLSAGERVRQLTNRAVRDRNFRKNVLRAYGERCAITGLRLINGGGRAEVEAAHIRPVEHDGPDIVSNGIALSGTAHWMFDRGLVGIADDLAILVSRQTNDPDAVKSMINVSGKLLAPERLADRPRAEFLTWHRENSFKL</sequence>
<dbReference type="Proteomes" id="UP000315252">
    <property type="component" value="Unassembled WGS sequence"/>
</dbReference>
<dbReference type="InterPro" id="IPR003615">
    <property type="entry name" value="HNH_nuc"/>
</dbReference>
<reference evidence="2 3" key="1">
    <citation type="submission" date="2019-06" db="EMBL/GenBank/DDBJ databases">
        <title>Whole genome sequence for Rhodospirillaceae sp. R148.</title>
        <authorList>
            <person name="Wang G."/>
        </authorList>
    </citation>
    <scope>NUCLEOTIDE SEQUENCE [LARGE SCALE GENOMIC DNA]</scope>
    <source>
        <strain evidence="2 3">R148</strain>
    </source>
</reference>
<keyword evidence="2" id="KW-0540">Nuclease</keyword>
<evidence type="ECO:0000313" key="3">
    <source>
        <dbReference type="Proteomes" id="UP000315252"/>
    </source>
</evidence>
<dbReference type="GO" id="GO:0004519">
    <property type="term" value="F:endonuclease activity"/>
    <property type="evidence" value="ECO:0007669"/>
    <property type="project" value="UniProtKB-KW"/>
</dbReference>
<name>A0A545SXM4_9PROT</name>
<feature type="domain" description="HNH nuclease" evidence="1">
    <location>
        <begin position="193"/>
        <end position="246"/>
    </location>
</feature>